<keyword evidence="7" id="KW-1185">Reference proteome</keyword>
<evidence type="ECO:0000256" key="3">
    <source>
        <dbReference type="ARBA" id="ARBA00022833"/>
    </source>
</evidence>
<dbReference type="AlphaFoldDB" id="K5VXZ0"/>
<dbReference type="GeneID" id="18909333"/>
<evidence type="ECO:0000256" key="2">
    <source>
        <dbReference type="ARBA" id="ARBA00022771"/>
    </source>
</evidence>
<evidence type="ECO:0000256" key="1">
    <source>
        <dbReference type="ARBA" id="ARBA00022723"/>
    </source>
</evidence>
<dbReference type="InParanoid" id="K5VXZ0"/>
<feature type="domain" description="MYND-type" evidence="5">
    <location>
        <begin position="20"/>
        <end position="59"/>
    </location>
</feature>
<dbReference type="HOGENOM" id="CLU_045558_0_0_1"/>
<gene>
    <name evidence="6" type="ORF">PHACADRAFT_166026</name>
</gene>
<accession>K5VXZ0</accession>
<dbReference type="OrthoDB" id="432970at2759"/>
<dbReference type="InterPro" id="IPR002893">
    <property type="entry name" value="Znf_MYND"/>
</dbReference>
<dbReference type="SUPFAM" id="SSF144232">
    <property type="entry name" value="HIT/MYND zinc finger-like"/>
    <property type="match status" value="2"/>
</dbReference>
<dbReference type="GO" id="GO:0008270">
    <property type="term" value="F:zinc ion binding"/>
    <property type="evidence" value="ECO:0007669"/>
    <property type="project" value="UniProtKB-KW"/>
</dbReference>
<sequence length="460" mass="51640">MAYMQEERVPPLLTRIHQACYYCFKPGTDDSALKRCSRCRRVCYDRCQKANWKTHKALCSAYCEMQSDIAALDQPSGEPTEDVSVLNDRANKRVQSKMRILGLSLGRELTVMERNLIGWEPRCLACARTEEDIRAAGSPAASLKPCANCRLFFFCSEEHRIFAQHAHSHVPDPDSARGLSQCEVNFNIRQDSIVREVMGGSDEPVRWAPERVKRKWESLDGRTWEGEHAAELQDVGLPPLAVGPFLCSATDGLAFPMTILWALEKLNEGDAWTKKAILTIHVLGATQEELMRAMQFEEILHRLPTVYKLNLVLIGPEMKTVKAKDGTPVVMDTCPRCFRRGRQRVQYHYASLYHDFVASQGSAYTTPNLAIAFNSGCGSEETESWLPTIKSLVEKKVPSVFTAFNRDEVKLDRAILESAGAVLLPGLTGLSPWASQVLHLEPNKVKGFYSNNRFIAGVFI</sequence>
<protein>
    <recommendedName>
        <fullName evidence="5">MYND-type domain-containing protein</fullName>
    </recommendedName>
</protein>
<evidence type="ECO:0000313" key="7">
    <source>
        <dbReference type="Proteomes" id="UP000008370"/>
    </source>
</evidence>
<dbReference type="Gene3D" id="6.10.140.2220">
    <property type="match status" value="1"/>
</dbReference>
<dbReference type="Pfam" id="PF20179">
    <property type="entry name" value="MSS51_C"/>
    <property type="match status" value="1"/>
</dbReference>
<dbReference type="Proteomes" id="UP000008370">
    <property type="component" value="Unassembled WGS sequence"/>
</dbReference>
<evidence type="ECO:0000256" key="4">
    <source>
        <dbReference type="PROSITE-ProRule" id="PRU00134"/>
    </source>
</evidence>
<name>K5VXZ0_PHACS</name>
<dbReference type="EMBL" id="JH930477">
    <property type="protein sequence ID" value="EKM51464.1"/>
    <property type="molecule type" value="Genomic_DNA"/>
</dbReference>
<dbReference type="Pfam" id="PF01753">
    <property type="entry name" value="zf-MYND"/>
    <property type="match status" value="1"/>
</dbReference>
<dbReference type="InterPro" id="IPR046824">
    <property type="entry name" value="Mss51-like_C"/>
</dbReference>
<dbReference type="KEGG" id="pco:PHACADRAFT_166026"/>
<dbReference type="PANTHER" id="PTHR28069">
    <property type="entry name" value="GH20023P"/>
    <property type="match status" value="1"/>
</dbReference>
<evidence type="ECO:0000313" key="6">
    <source>
        <dbReference type="EMBL" id="EKM51464.1"/>
    </source>
</evidence>
<dbReference type="STRING" id="650164.K5VXZ0"/>
<proteinExistence type="predicted"/>
<keyword evidence="1" id="KW-0479">Metal-binding</keyword>
<dbReference type="RefSeq" id="XP_007400603.1">
    <property type="nucleotide sequence ID" value="XM_007400541.1"/>
</dbReference>
<dbReference type="PROSITE" id="PS50865">
    <property type="entry name" value="ZF_MYND_2"/>
    <property type="match status" value="1"/>
</dbReference>
<reference evidence="6 7" key="1">
    <citation type="journal article" date="2012" name="BMC Genomics">
        <title>Comparative genomics of the white-rot fungi, Phanerochaete carnosa and P. chrysosporium, to elucidate the genetic basis of the distinct wood types they colonize.</title>
        <authorList>
            <person name="Suzuki H."/>
            <person name="MacDonald J."/>
            <person name="Syed K."/>
            <person name="Salamov A."/>
            <person name="Hori C."/>
            <person name="Aerts A."/>
            <person name="Henrissat B."/>
            <person name="Wiebenga A."/>
            <person name="vanKuyk P.A."/>
            <person name="Barry K."/>
            <person name="Lindquist E."/>
            <person name="LaButti K."/>
            <person name="Lapidus A."/>
            <person name="Lucas S."/>
            <person name="Coutinho P."/>
            <person name="Gong Y."/>
            <person name="Samejima M."/>
            <person name="Mahadevan R."/>
            <person name="Abou-Zaid M."/>
            <person name="de Vries R.P."/>
            <person name="Igarashi K."/>
            <person name="Yadav J.S."/>
            <person name="Grigoriev I.V."/>
            <person name="Master E.R."/>
        </authorList>
    </citation>
    <scope>NUCLEOTIDE SEQUENCE [LARGE SCALE GENOMIC DNA]</scope>
    <source>
        <strain evidence="6 7">HHB-10118-sp</strain>
    </source>
</reference>
<keyword evidence="3" id="KW-0862">Zinc</keyword>
<keyword evidence="2 4" id="KW-0863">Zinc-finger</keyword>
<organism evidence="6 7">
    <name type="scientific">Phanerochaete carnosa (strain HHB-10118-sp)</name>
    <name type="common">White-rot fungus</name>
    <name type="synonym">Peniophora carnosa</name>
    <dbReference type="NCBI Taxonomy" id="650164"/>
    <lineage>
        <taxon>Eukaryota</taxon>
        <taxon>Fungi</taxon>
        <taxon>Dikarya</taxon>
        <taxon>Basidiomycota</taxon>
        <taxon>Agaricomycotina</taxon>
        <taxon>Agaricomycetes</taxon>
        <taxon>Polyporales</taxon>
        <taxon>Phanerochaetaceae</taxon>
        <taxon>Phanerochaete</taxon>
    </lineage>
</organism>
<evidence type="ECO:0000259" key="5">
    <source>
        <dbReference type="PROSITE" id="PS50865"/>
    </source>
</evidence>